<accession>A0AAV4QCL7</accession>
<gene>
    <name evidence="1" type="ORF">CDAR_24671</name>
</gene>
<proteinExistence type="predicted"/>
<dbReference type="AlphaFoldDB" id="A0AAV4QCL7"/>
<sequence length="71" mass="8242">MKMIVCSLSRFLDRNHHIWCKAKLDIYWTGDSCAVEEFRGLVHLRSVIERFALSNLKVEFLLAATDSQLKS</sequence>
<comment type="caution">
    <text evidence="1">The sequence shown here is derived from an EMBL/GenBank/DDBJ whole genome shotgun (WGS) entry which is preliminary data.</text>
</comment>
<organism evidence="1 2">
    <name type="scientific">Caerostris darwini</name>
    <dbReference type="NCBI Taxonomy" id="1538125"/>
    <lineage>
        <taxon>Eukaryota</taxon>
        <taxon>Metazoa</taxon>
        <taxon>Ecdysozoa</taxon>
        <taxon>Arthropoda</taxon>
        <taxon>Chelicerata</taxon>
        <taxon>Arachnida</taxon>
        <taxon>Araneae</taxon>
        <taxon>Araneomorphae</taxon>
        <taxon>Entelegynae</taxon>
        <taxon>Araneoidea</taxon>
        <taxon>Araneidae</taxon>
        <taxon>Caerostris</taxon>
    </lineage>
</organism>
<evidence type="ECO:0000313" key="1">
    <source>
        <dbReference type="EMBL" id="GIY06042.1"/>
    </source>
</evidence>
<keyword evidence="2" id="KW-1185">Reference proteome</keyword>
<dbReference type="Proteomes" id="UP001054837">
    <property type="component" value="Unassembled WGS sequence"/>
</dbReference>
<reference evidence="1 2" key="1">
    <citation type="submission" date="2021-06" db="EMBL/GenBank/DDBJ databases">
        <title>Caerostris darwini draft genome.</title>
        <authorList>
            <person name="Kono N."/>
            <person name="Arakawa K."/>
        </authorList>
    </citation>
    <scope>NUCLEOTIDE SEQUENCE [LARGE SCALE GENOMIC DNA]</scope>
</reference>
<evidence type="ECO:0000313" key="2">
    <source>
        <dbReference type="Proteomes" id="UP001054837"/>
    </source>
</evidence>
<protein>
    <submittedName>
        <fullName evidence="1">Uncharacterized protein</fullName>
    </submittedName>
</protein>
<name>A0AAV4QCL7_9ARAC</name>
<dbReference type="EMBL" id="BPLQ01004168">
    <property type="protein sequence ID" value="GIY06042.1"/>
    <property type="molecule type" value="Genomic_DNA"/>
</dbReference>